<dbReference type="Gene3D" id="3.30.70.330">
    <property type="match status" value="4"/>
</dbReference>
<organism evidence="7 8">
    <name type="scientific">Galeopterus variegatus</name>
    <name type="common">Malayan flying lemur</name>
    <name type="synonym">Cynocephalus variegatus</name>
    <dbReference type="NCBI Taxonomy" id="482537"/>
    <lineage>
        <taxon>Eukaryota</taxon>
        <taxon>Metazoa</taxon>
        <taxon>Chordata</taxon>
        <taxon>Craniata</taxon>
        <taxon>Vertebrata</taxon>
        <taxon>Euteleostomi</taxon>
        <taxon>Mammalia</taxon>
        <taxon>Eutheria</taxon>
        <taxon>Euarchontoglires</taxon>
        <taxon>Dermoptera</taxon>
        <taxon>Cynocephalidae</taxon>
        <taxon>Galeopterus</taxon>
    </lineage>
</organism>
<dbReference type="PANTHER" id="PTHR23147">
    <property type="entry name" value="SERINE/ARGININE RICH SPLICING FACTOR"/>
    <property type="match status" value="1"/>
</dbReference>
<reference evidence="8" key="1">
    <citation type="submission" date="2025-08" db="UniProtKB">
        <authorList>
            <consortium name="RefSeq"/>
        </authorList>
    </citation>
    <scope>IDENTIFICATION</scope>
</reference>
<keyword evidence="2" id="KW-0862">Zinc</keyword>
<dbReference type="InterPro" id="IPR012677">
    <property type="entry name" value="Nucleotide-bd_a/b_plait_sf"/>
</dbReference>
<feature type="domain" description="RRM" evidence="5">
    <location>
        <begin position="1"/>
        <end position="73"/>
    </location>
</feature>
<dbReference type="SMART" id="SM00360">
    <property type="entry name" value="RRM"/>
    <property type="match status" value="4"/>
</dbReference>
<keyword evidence="2" id="KW-0479">Metal-binding</keyword>
<evidence type="ECO:0000259" key="6">
    <source>
        <dbReference type="PROSITE" id="PS50158"/>
    </source>
</evidence>
<dbReference type="Proteomes" id="UP000694923">
    <property type="component" value="Unplaced"/>
</dbReference>
<feature type="region of interest" description="Disordered" evidence="4">
    <location>
        <begin position="566"/>
        <end position="590"/>
    </location>
</feature>
<dbReference type="InterPro" id="IPR034507">
    <property type="entry name" value="RBM14_RRM2"/>
</dbReference>
<dbReference type="GeneID" id="103595576"/>
<dbReference type="Pfam" id="PF00098">
    <property type="entry name" value="zf-CCHC"/>
    <property type="match status" value="1"/>
</dbReference>
<feature type="domain" description="RRM" evidence="5">
    <location>
        <begin position="726"/>
        <end position="796"/>
    </location>
</feature>
<dbReference type="PROSITE" id="PS51257">
    <property type="entry name" value="PROKAR_LIPOPROTEIN"/>
    <property type="match status" value="1"/>
</dbReference>
<dbReference type="CDD" id="cd12607">
    <property type="entry name" value="RRM2_RBM4"/>
    <property type="match status" value="1"/>
</dbReference>
<dbReference type="InterPro" id="IPR034898">
    <property type="entry name" value="RBM4_RRM2"/>
</dbReference>
<feature type="region of interest" description="Disordered" evidence="4">
    <location>
        <begin position="284"/>
        <end position="303"/>
    </location>
</feature>
<dbReference type="CDD" id="cd12606">
    <property type="entry name" value="RRM1_RBM4"/>
    <property type="match status" value="1"/>
</dbReference>
<evidence type="ECO:0000256" key="3">
    <source>
        <dbReference type="PROSITE-ProRule" id="PRU00176"/>
    </source>
</evidence>
<dbReference type="InterPro" id="IPR001878">
    <property type="entry name" value="Znf_CCHC"/>
</dbReference>
<evidence type="ECO:0000256" key="4">
    <source>
        <dbReference type="SAM" id="MobiDB-lite"/>
    </source>
</evidence>
<keyword evidence="1" id="KW-0677">Repeat</keyword>
<gene>
    <name evidence="8" type="primary">RBM14</name>
</gene>
<dbReference type="PROSITE" id="PS50102">
    <property type="entry name" value="RRM"/>
    <property type="match status" value="4"/>
</dbReference>
<feature type="region of interest" description="Disordered" evidence="4">
    <location>
        <begin position="148"/>
        <end position="175"/>
    </location>
</feature>
<protein>
    <submittedName>
        <fullName evidence="8">RNA-binding protein 14</fullName>
    </submittedName>
</protein>
<dbReference type="InterPro" id="IPR034506">
    <property type="entry name" value="RBM14_RRM1"/>
</dbReference>
<evidence type="ECO:0000256" key="1">
    <source>
        <dbReference type="ARBA" id="ARBA00022737"/>
    </source>
</evidence>
<dbReference type="SMART" id="SM00343">
    <property type="entry name" value="ZnF_C2HC"/>
    <property type="match status" value="1"/>
</dbReference>
<dbReference type="Pfam" id="PF00076">
    <property type="entry name" value="RRM_1"/>
    <property type="match status" value="4"/>
</dbReference>
<dbReference type="CDD" id="cd12608">
    <property type="entry name" value="RRM1_CoAA"/>
    <property type="match status" value="1"/>
</dbReference>
<dbReference type="SUPFAM" id="SSF54928">
    <property type="entry name" value="RNA-binding domain, RBD"/>
    <property type="match status" value="4"/>
</dbReference>
<dbReference type="Gene3D" id="4.10.60.10">
    <property type="entry name" value="Zinc finger, CCHC-type"/>
    <property type="match status" value="1"/>
</dbReference>
<dbReference type="CDD" id="cd12609">
    <property type="entry name" value="RRM2_CoAA"/>
    <property type="match status" value="1"/>
</dbReference>
<sequence length="1089" mass="115870">MKIFVGNVDGADTTPEELAALFAPYGTVMSCAVMKQFAFVHMRENAGALRAIEALHGHELRPGRALVVEMSRPRPLNTWKIFVGNVSAACTSQELRSLFERRGRVIECDVVKDYAFVHMEKEADAKAAIAQLNGKEVKGKRINVELSTKGQKKGPGLAIQSGDKTKKPGAGDTAFPGTGGFSATFDYQQAFGNSTGGFDGQARQPTPPFFGRDRSPLRRSPPRASYVAPLTAQPATYRAQPSVSLGAAYRAQPSASLGVGYRTQPMTAQAASYRAQPSVSLGAPYRGQLASPSSQSAAASSLGPYGGAQPTASALSSYGGQAAAASSLNSYGAQGSSLASYGNQPSSYGAQAASSYGVRAAASSYNTQGAASSLGSYGAQAASYGAQSAASSLAYGAQAASYNAQPSASYNAQSAPYAAQQAAPYSSQPAAYVAQPATAAAYASQPAAYAAQATTPMAGSYGAQPVVQTQLNSYGAQASMGLSGSYGAQSAAAATGSYGAAAAYGAQPSATLAAPYRTQSSASLAASYAAQQHPQAAASYRGQPGNAYDGAGQPSAAYLSMSQGAVANANSTPPPYERTRLSPPRASYDDPYKKAVAMSKRYGSDRRLAELSDYRRLSESQLSFRRSPTKSSLDYRRLPDAHSDYARYSGSYNDYLRAAQMHSGYQRRILRAGERLRVLTLSFFCSVKSYLTLLSVAGVVAGSWRPHLSLRADLSPRHCAALVRMVKLFIGNLPREATEQEIRSLFEQYGKVLECDIIKNYGFVHIEDKTAAEDAIRNLHHYKLHGVNINVEASKNKSKTSTKLHVGNISPTCTNKELRAKFEEYGPVIECDIVKDYAFVHMERAEDAVEAIRGLDNTEFQGKRMHVQLSTSRLRTAPGMGDQSGCYRCGKEGHWSKECPIDRSGRVADLTEQYNDQYGAVRTPYTMSYGDSLYYNNAYGALDAYYKRCRAARSYEAVAAAAASAYNYAEQTLSQLPQVQNTAMASHLTSTSLDPYDRHLLPTSGAAAATAAAAAAAAAAVTAASTSYYGRDRSPLRRATAPVPTVGEGYGYGHESELSQASAAARNSLYDMARYEREQYADRARYSAF</sequence>
<keyword evidence="2" id="KW-0863">Zinc-finger</keyword>
<keyword evidence="3" id="KW-0694">RNA-binding</keyword>
<feature type="domain" description="RRM" evidence="5">
    <location>
        <begin position="79"/>
        <end position="149"/>
    </location>
</feature>
<feature type="compositionally biased region" description="Low complexity" evidence="4">
    <location>
        <begin position="287"/>
        <end position="303"/>
    </location>
</feature>
<dbReference type="InterPro" id="IPR050907">
    <property type="entry name" value="SRSF"/>
</dbReference>
<feature type="region of interest" description="Disordered" evidence="4">
    <location>
        <begin position="193"/>
        <end position="232"/>
    </location>
</feature>
<dbReference type="InterPro" id="IPR035979">
    <property type="entry name" value="RBD_domain_sf"/>
</dbReference>
<dbReference type="InterPro" id="IPR000504">
    <property type="entry name" value="RRM_dom"/>
</dbReference>
<dbReference type="InterPro" id="IPR034897">
    <property type="entry name" value="RBM4_RRM1"/>
</dbReference>
<evidence type="ECO:0000256" key="2">
    <source>
        <dbReference type="PROSITE-ProRule" id="PRU00047"/>
    </source>
</evidence>
<dbReference type="PROSITE" id="PS50158">
    <property type="entry name" value="ZF_CCHC"/>
    <property type="match status" value="1"/>
</dbReference>
<keyword evidence="7" id="KW-1185">Reference proteome</keyword>
<dbReference type="RefSeq" id="XP_008577223.1">
    <property type="nucleotide sequence ID" value="XM_008579001.1"/>
</dbReference>
<name>A0ABM0R9D2_GALVR</name>
<proteinExistence type="predicted"/>
<evidence type="ECO:0000259" key="5">
    <source>
        <dbReference type="PROSITE" id="PS50102"/>
    </source>
</evidence>
<feature type="domain" description="CCHC-type" evidence="6">
    <location>
        <begin position="886"/>
        <end position="900"/>
    </location>
</feature>
<evidence type="ECO:0000313" key="8">
    <source>
        <dbReference type="RefSeq" id="XP_008577223.1"/>
    </source>
</evidence>
<evidence type="ECO:0000313" key="7">
    <source>
        <dbReference type="Proteomes" id="UP000694923"/>
    </source>
</evidence>
<feature type="domain" description="RRM" evidence="5">
    <location>
        <begin position="802"/>
        <end position="872"/>
    </location>
</feature>
<accession>A0ABM0R9D2</accession>